<dbReference type="PANTHER" id="PTHR11705:SF139">
    <property type="entry name" value="PEPTIDASE M14 CARBOXYPEPTIDASE A DOMAIN-CONTAINING PROTEIN"/>
    <property type="match status" value="1"/>
</dbReference>
<dbReference type="Pfam" id="PF00246">
    <property type="entry name" value="Peptidase_M14"/>
    <property type="match status" value="1"/>
</dbReference>
<evidence type="ECO:0000256" key="15">
    <source>
        <dbReference type="SAM" id="SignalP"/>
    </source>
</evidence>
<keyword evidence="7" id="KW-0479">Metal-binding</keyword>
<evidence type="ECO:0000256" key="7">
    <source>
        <dbReference type="ARBA" id="ARBA00022723"/>
    </source>
</evidence>
<dbReference type="FunFam" id="3.40.630.10:FF:000040">
    <property type="entry name" value="zinc carboxypeptidase"/>
    <property type="match status" value="1"/>
</dbReference>
<keyword evidence="11" id="KW-0482">Metalloprotease</keyword>
<evidence type="ECO:0000259" key="16">
    <source>
        <dbReference type="PROSITE" id="PS52035"/>
    </source>
</evidence>
<protein>
    <submittedName>
        <fullName evidence="18">Peptidase_M14 domain-containing protein</fullName>
    </submittedName>
</protein>
<evidence type="ECO:0000256" key="3">
    <source>
        <dbReference type="ARBA" id="ARBA00005988"/>
    </source>
</evidence>
<feature type="domain" description="Peptidase M14" evidence="16">
    <location>
        <begin position="145"/>
        <end position="444"/>
    </location>
</feature>
<evidence type="ECO:0000313" key="18">
    <source>
        <dbReference type="WBParaSite" id="mrna-Wban_07117"/>
    </source>
</evidence>
<evidence type="ECO:0000256" key="14">
    <source>
        <dbReference type="PROSITE-ProRule" id="PRU01379"/>
    </source>
</evidence>
<keyword evidence="12" id="KW-1015">Disulfide bond</keyword>
<evidence type="ECO:0000256" key="5">
    <source>
        <dbReference type="ARBA" id="ARBA00022645"/>
    </source>
</evidence>
<reference evidence="17" key="1">
    <citation type="submission" date="2015-03" db="EMBL/GenBank/DDBJ databases">
        <title>Wuchereria bancrofti Genome Sequencing Papua New Guinea Strain.</title>
        <authorList>
            <person name="Small S.T."/>
            <person name="Serre D."/>
            <person name="Zimmerman P.A."/>
        </authorList>
    </citation>
    <scope>NUCLEOTIDE SEQUENCE [LARGE SCALE GENOMIC DNA]</scope>
    <source>
        <strain evidence="17">pt0022</strain>
    </source>
</reference>
<evidence type="ECO:0000256" key="12">
    <source>
        <dbReference type="ARBA" id="ARBA00023157"/>
    </source>
</evidence>
<comment type="similarity">
    <text evidence="3 14">Belongs to the peptidase M14 family.</text>
</comment>
<dbReference type="InterPro" id="IPR036990">
    <property type="entry name" value="M14A-like_propep"/>
</dbReference>
<feature type="active site" description="Proton donor/acceptor" evidence="14">
    <location>
        <position position="407"/>
    </location>
</feature>
<dbReference type="SMART" id="SM00631">
    <property type="entry name" value="Zn_pept"/>
    <property type="match status" value="1"/>
</dbReference>
<dbReference type="InterPro" id="IPR057246">
    <property type="entry name" value="CARBOXYPEPT_ZN_1"/>
</dbReference>
<name>A0AAF5RW99_WUCBA</name>
<keyword evidence="6" id="KW-0645">Protease</keyword>
<dbReference type="Pfam" id="PF02244">
    <property type="entry name" value="Propep_M14"/>
    <property type="match status" value="1"/>
</dbReference>
<sequence>MLAIFAVLFTVLHLRYMCSAIQQYRGYSLLRFPTATTDWLDQIEADSLVLNNANVINFLEPKRILVDIWAKPNMYRNHADVLVAPEYLDSFLALLRMRGVSDIQIVANDIQKEIDRERRDLAYAMKYRSRRSVGDNSLANFNLIAYHRYDEIVDYLRKLSRLHPNLAEIFNVTKTYEGRDLIGIKIGSRSSFNPAIFIDAGIHAREWIAPAVALYIITKLVTEYGKDSNLTHMTDKFDWYIVPVANPDGYEYSMTTDRLWRKTRSRNVTVNKWCVGADANRNWGYRWGEAGASRSPCSNIYPGSTAFSEVETAGIRDFIIYQILDLKVYVSLHSYGQLFLAPWGYTNDRPNNYYDQKQAASLAVEAIRKRTGAKYDYGTISELMYPASGTSIDYMQDKGVPYIYGIELRPEDADNNFGFTIPARFIEPTGQLVTSALALGKYVPFLDMSESIVGIIPKVSTVRL</sequence>
<dbReference type="GO" id="GO:0008270">
    <property type="term" value="F:zinc ion binding"/>
    <property type="evidence" value="ECO:0007669"/>
    <property type="project" value="InterPro"/>
</dbReference>
<evidence type="ECO:0000256" key="8">
    <source>
        <dbReference type="ARBA" id="ARBA00022729"/>
    </source>
</evidence>
<feature type="chain" id="PRO_5041974679" evidence="15">
    <location>
        <begin position="21"/>
        <end position="464"/>
    </location>
</feature>
<comment type="subcellular location">
    <subcellularLocation>
        <location evidence="2">Secreted</location>
    </subcellularLocation>
</comment>
<dbReference type="InterPro" id="IPR003146">
    <property type="entry name" value="M14A_act_pep"/>
</dbReference>
<dbReference type="PANTHER" id="PTHR11705">
    <property type="entry name" value="PROTEASE FAMILY M14 CARBOXYPEPTIDASE A,B"/>
    <property type="match status" value="1"/>
</dbReference>
<keyword evidence="10" id="KW-0862">Zinc</keyword>
<keyword evidence="4" id="KW-0964">Secreted</keyword>
<dbReference type="Gene3D" id="3.30.70.340">
    <property type="entry name" value="Metallocarboxypeptidase-like"/>
    <property type="match status" value="1"/>
</dbReference>
<dbReference type="GO" id="GO:0004181">
    <property type="term" value="F:metallocarboxypeptidase activity"/>
    <property type="evidence" value="ECO:0007669"/>
    <property type="project" value="InterPro"/>
</dbReference>
<accession>A0AAF5RW99</accession>
<reference evidence="18" key="3">
    <citation type="submission" date="2024-02" db="UniProtKB">
        <authorList>
            <consortium name="WormBaseParasite"/>
        </authorList>
    </citation>
    <scope>IDENTIFICATION</scope>
    <source>
        <strain evidence="18">pt0022</strain>
    </source>
</reference>
<reference evidence="17" key="2">
    <citation type="journal article" date="2016" name="Mol. Ecol.">
        <title>Population genomics of the filarial nematode parasite Wuchereria bancrofti from mosquitoes.</title>
        <authorList>
            <person name="Small S.T."/>
            <person name="Reimer L.J."/>
            <person name="Tisch D.J."/>
            <person name="King C.L."/>
            <person name="Christensen B.M."/>
            <person name="Siba P.M."/>
            <person name="Kazura J.W."/>
            <person name="Serre D."/>
            <person name="Zimmerman P.A."/>
        </authorList>
    </citation>
    <scope>NUCLEOTIDE SEQUENCE</scope>
    <source>
        <strain evidence="17">pt0022</strain>
    </source>
</reference>
<dbReference type="InterPro" id="IPR000834">
    <property type="entry name" value="Peptidase_M14"/>
</dbReference>
<proteinExistence type="inferred from homology"/>
<dbReference type="GO" id="GO:0005615">
    <property type="term" value="C:extracellular space"/>
    <property type="evidence" value="ECO:0007669"/>
    <property type="project" value="TreeGrafter"/>
</dbReference>
<dbReference type="AlphaFoldDB" id="A0AAF5RW99"/>
<dbReference type="CDD" id="cd03860">
    <property type="entry name" value="M14_CP_A-B_like"/>
    <property type="match status" value="1"/>
</dbReference>
<evidence type="ECO:0000313" key="17">
    <source>
        <dbReference type="Proteomes" id="UP000093561"/>
    </source>
</evidence>
<evidence type="ECO:0000256" key="1">
    <source>
        <dbReference type="ARBA" id="ARBA00001947"/>
    </source>
</evidence>
<dbReference type="WBParaSite" id="mrna-Wban_07117">
    <property type="protein sequence ID" value="mrna-Wban_07117"/>
    <property type="gene ID" value="Wban_07117"/>
</dbReference>
<dbReference type="SUPFAM" id="SSF54897">
    <property type="entry name" value="Protease propeptides/inhibitors"/>
    <property type="match status" value="1"/>
</dbReference>
<keyword evidence="8 15" id="KW-0732">Signal</keyword>
<evidence type="ECO:0000256" key="10">
    <source>
        <dbReference type="ARBA" id="ARBA00022833"/>
    </source>
</evidence>
<dbReference type="GO" id="GO:0006508">
    <property type="term" value="P:proteolysis"/>
    <property type="evidence" value="ECO:0007669"/>
    <property type="project" value="UniProtKB-KW"/>
</dbReference>
<comment type="cofactor">
    <cofactor evidence="1">
        <name>Zn(2+)</name>
        <dbReference type="ChEBI" id="CHEBI:29105"/>
    </cofactor>
</comment>
<evidence type="ECO:0000256" key="4">
    <source>
        <dbReference type="ARBA" id="ARBA00022525"/>
    </source>
</evidence>
<dbReference type="PRINTS" id="PR00765">
    <property type="entry name" value="CRBOXYPTASEA"/>
</dbReference>
<dbReference type="PROSITE" id="PS52035">
    <property type="entry name" value="PEPTIDASE_M14"/>
    <property type="match status" value="1"/>
</dbReference>
<evidence type="ECO:0000256" key="11">
    <source>
        <dbReference type="ARBA" id="ARBA00023049"/>
    </source>
</evidence>
<evidence type="ECO:0000256" key="9">
    <source>
        <dbReference type="ARBA" id="ARBA00022801"/>
    </source>
</evidence>
<dbReference type="SUPFAM" id="SSF53187">
    <property type="entry name" value="Zn-dependent exopeptidases"/>
    <property type="match status" value="1"/>
</dbReference>
<keyword evidence="5" id="KW-0121">Carboxypeptidase</keyword>
<evidence type="ECO:0000256" key="13">
    <source>
        <dbReference type="ARBA" id="ARBA00057299"/>
    </source>
</evidence>
<evidence type="ECO:0000256" key="6">
    <source>
        <dbReference type="ARBA" id="ARBA00022670"/>
    </source>
</evidence>
<keyword evidence="9" id="KW-0378">Hydrolase</keyword>
<dbReference type="PROSITE" id="PS00132">
    <property type="entry name" value="CARBOXYPEPT_ZN_1"/>
    <property type="match status" value="1"/>
</dbReference>
<evidence type="ECO:0000256" key="2">
    <source>
        <dbReference type="ARBA" id="ARBA00004613"/>
    </source>
</evidence>
<organism evidence="17 18">
    <name type="scientific">Wuchereria bancrofti</name>
    <dbReference type="NCBI Taxonomy" id="6293"/>
    <lineage>
        <taxon>Eukaryota</taxon>
        <taxon>Metazoa</taxon>
        <taxon>Ecdysozoa</taxon>
        <taxon>Nematoda</taxon>
        <taxon>Chromadorea</taxon>
        <taxon>Rhabditida</taxon>
        <taxon>Spirurina</taxon>
        <taxon>Spiruromorpha</taxon>
        <taxon>Filarioidea</taxon>
        <taxon>Onchocercidae</taxon>
        <taxon>Wuchereria</taxon>
    </lineage>
</organism>
<comment type="function">
    <text evidence="13">Involved in the digestion of the blood meal.</text>
</comment>
<dbReference type="Proteomes" id="UP000093561">
    <property type="component" value="Unassembled WGS sequence"/>
</dbReference>
<dbReference type="Gene3D" id="3.40.630.10">
    <property type="entry name" value="Zn peptidases"/>
    <property type="match status" value="1"/>
</dbReference>
<feature type="signal peptide" evidence="15">
    <location>
        <begin position="1"/>
        <end position="20"/>
    </location>
</feature>